<organism evidence="13 14">
    <name type="scientific">Apiospora aurea</name>
    <dbReference type="NCBI Taxonomy" id="335848"/>
    <lineage>
        <taxon>Eukaryota</taxon>
        <taxon>Fungi</taxon>
        <taxon>Dikarya</taxon>
        <taxon>Ascomycota</taxon>
        <taxon>Pezizomycotina</taxon>
        <taxon>Sordariomycetes</taxon>
        <taxon>Xylariomycetidae</taxon>
        <taxon>Amphisphaeriales</taxon>
        <taxon>Apiosporaceae</taxon>
        <taxon>Apiospora</taxon>
    </lineage>
</organism>
<dbReference type="Gene3D" id="3.40.50.150">
    <property type="entry name" value="Vaccinia Virus protein VP39"/>
    <property type="match status" value="1"/>
</dbReference>
<dbReference type="InterPro" id="IPR042104">
    <property type="entry name" value="PKS_dehydratase_sf"/>
</dbReference>
<dbReference type="Pfam" id="PF00501">
    <property type="entry name" value="AMP-binding"/>
    <property type="match status" value="1"/>
</dbReference>
<dbReference type="InterPro" id="IPR036291">
    <property type="entry name" value="NAD(P)-bd_dom_sf"/>
</dbReference>
<dbReference type="GeneID" id="92079381"/>
<dbReference type="InterPro" id="IPR049900">
    <property type="entry name" value="PKS_mFAS_DH"/>
</dbReference>
<dbReference type="InterPro" id="IPR009081">
    <property type="entry name" value="PP-bd_ACP"/>
</dbReference>
<dbReference type="Gene3D" id="3.30.559.10">
    <property type="entry name" value="Chloramphenicol acetyltransferase-like domain"/>
    <property type="match status" value="1"/>
</dbReference>
<dbReference type="Gene3D" id="3.40.366.10">
    <property type="entry name" value="Malonyl-Coenzyme A Acyl Carrier Protein, domain 2"/>
    <property type="match status" value="1"/>
</dbReference>
<dbReference type="InterPro" id="IPR013120">
    <property type="entry name" value="FAR_NAD-bd"/>
</dbReference>
<feature type="region of interest" description="C-terminal hotdog fold" evidence="9">
    <location>
        <begin position="643"/>
        <end position="795"/>
    </location>
</feature>
<feature type="compositionally biased region" description="Low complexity" evidence="10">
    <location>
        <begin position="3320"/>
        <end position="3330"/>
    </location>
</feature>
<dbReference type="Gene3D" id="3.40.50.12780">
    <property type="entry name" value="N-terminal domain of ligase-like"/>
    <property type="match status" value="1"/>
</dbReference>
<keyword evidence="4" id="KW-0489">Methyltransferase</keyword>
<dbReference type="Pfam" id="PF08659">
    <property type="entry name" value="KR"/>
    <property type="match status" value="1"/>
</dbReference>
<dbReference type="InterPro" id="IPR014043">
    <property type="entry name" value="Acyl_transferase_dom"/>
</dbReference>
<protein>
    <recommendedName>
        <fullName evidence="15">Carrier domain-containing protein</fullName>
    </recommendedName>
</protein>
<dbReference type="SUPFAM" id="SSF52777">
    <property type="entry name" value="CoA-dependent acyltransferases"/>
    <property type="match status" value="2"/>
</dbReference>
<evidence type="ECO:0000256" key="9">
    <source>
        <dbReference type="PROSITE-ProRule" id="PRU01363"/>
    </source>
</evidence>
<dbReference type="RefSeq" id="XP_066698717.1">
    <property type="nucleotide sequence ID" value="XM_066846319.1"/>
</dbReference>
<dbReference type="InterPro" id="IPR057326">
    <property type="entry name" value="KR_dom"/>
</dbReference>
<comment type="caution">
    <text evidence="13">The sequence shown here is derived from an EMBL/GenBank/DDBJ whole genome shotgun (WGS) entry which is preliminary data.</text>
</comment>
<dbReference type="SUPFAM" id="SSF53335">
    <property type="entry name" value="S-adenosyl-L-methionine-dependent methyltransferases"/>
    <property type="match status" value="1"/>
</dbReference>
<dbReference type="EMBL" id="JAQQWE010000006">
    <property type="protein sequence ID" value="KAK7949211.1"/>
    <property type="molecule type" value="Genomic_DNA"/>
</dbReference>
<dbReference type="InterPro" id="IPR001227">
    <property type="entry name" value="Ac_transferase_dom_sf"/>
</dbReference>
<dbReference type="InterPro" id="IPR016035">
    <property type="entry name" value="Acyl_Trfase/lysoPLipase"/>
</dbReference>
<feature type="domain" description="Carrier" evidence="11">
    <location>
        <begin position="3022"/>
        <end position="3102"/>
    </location>
</feature>
<dbReference type="Gene3D" id="3.40.50.720">
    <property type="entry name" value="NAD(P)-binding Rossmann-like Domain"/>
    <property type="match status" value="3"/>
</dbReference>
<keyword evidence="5" id="KW-0808">Transferase</keyword>
<keyword evidence="2" id="KW-0597">Phosphoprotein</keyword>
<dbReference type="CDD" id="cd02440">
    <property type="entry name" value="AdoMet_MTases"/>
    <property type="match status" value="1"/>
</dbReference>
<sequence>MSNMSIRDIAYTLHAKRSRFAVGTTIAAASPQELIDQLETKLQSLQPAASVGKGMMPGDVTSRSFVTGSKRKGTRIIGIFTGQGAQWARQGWGLIASSSAARRIIDDLDRRLCQLPQEDRPSWSLLGELEKGPESSNIHQASVSQPLTTAIQILQVRLLREAGVEFSVVVGHSSGEIGAAYAAGAISADDAICIAYYRGLVSHLSSGSRGLPGSMVSVSCSAEEIQRLLQDAEVKERVVIAAYNSPRNVTLSGDAEAIRLVMEALQEAKIPAKMLKIDKAYHSHHMTPCSTPYLRALLALDVSVRGSKCPWVSTVTGEPMTGPEDIASLRSSYWKDNMVQPVLFMQALEKVWTTMGPFDLSIELGPHPALRNAVIDTIQGIGQQEARLPHTGVCYRDKNSARSFAEALGYIWASLGADSIDLQAYDRFMVDDNASYSRPCSLAKDLPRYAWDHDTEYWHESRQSASKRTFSVAPHPLLGRREVDDDERDEMRWRHFLRPRDVAWLGGHRLQNQIVFPAAGYVVMAIEALLMVVQQPQRQGLETTDVVEVLGLELARALTFDSDDDTAELVVSLSQLTAAAAVSPDNTATTDARFVCKRAKAKSNVTDAVFEVLATCQVRLHHGPCTAVGALPARENSPRASELAKVDADAFYASLETLGYGYSSPFRGLGHMRRRLGCATGSIVPPPRVGPENYLVHPAALDAAFQSVLLAKSTPGDGEIRSIHVPSAIQRVLLDVRLCAADGNSAVPPLSFEAASLPYTSAIAGDVTVYSTTSPCAMIQVENISLRPLSAPSRQDDKEIFSHVVWGPMSPDARRVASHVVGEEQRQAASLLERLAVYYLRVLDRDYPEGDPCRQQSSSKYLLQFASHVVSQAEAGQLRLWRAEWAHDTYRDVLDACRPLGQLPDFRLLRAVGESLGRIVGGDKSAIEVGLEEGLLREYYLTSLDLSGHTRSLGRVVGQIAHRHPRLDVLEIGAGTGAATKHIFDEVPDGFASYTFTDVSPGFFGPFQDECRRDRRESEELLFKTLDISRELQSQGFEESSCDLVVASFVLHATPCLRATLRHVRHLLRPGGYLVVAEPLPEKTARLGAIFGAFPGWWSGTQEGRVLSPCVSVAEWDRLLQEAGFSGCDTVAPEPDSLVHPATLFVSQAVDDRVSLLRDPMGCPALAQHGLRKECKMQELVLLGGDSPRTRGVAGRLRSLLSRYFQSVKTLRSISELGVAFDLPSTTAMKKTTILSIEDLDRPLMEKPTSDTWKALGGVLSVARGMAWVTHGRLETAPFSNMMVGLLRCAKREHPALSTLSLDFEGAREVDARIIAEALLRFQLQLHWQQEKPDDRTERLVLAEPEIVVRKDGSLEVPRLVPSSAMNRRYNAARRRIMEDVKPHAEDVCVTMTDAGFSLQKRPRSLECSPGSGPGSDHAKVVCSISLPIRVTPSTSMYLAIGQVADSDEYSVSLSPACASIVRLRESISVKTKMGPRSSVSAPDLLRFLTYSIMARSILEGVETGSKILVQDADRLLAEALDLEAAGMAVQVTYTTCSSSAFPPGRCKVIHPRATRRDIARVIPKDVALFIDVSAMASAPSPLGAALDSLLPACCRRKTAQMLFPRVVCAPSCTVQVQEHLARSVNVAESSVLAAAAANVPCSGDTGLVRVVPAGQLSQITLDPQQTPQYIIDWVRDSVIPVQSVPADTLVRFSASKVYWLVGLAKDLGISLCEWMVHNGARHIIISSRRPSIHKAWLESMEDEDARIRIMPCDITDELEVVRVYKEIKAMSLPIGGVAQGATVRQPKVEGSIRLANLFRDETLEFFVFFSSVACVTGNPGQANYAAANMALASLAQQRRRMRLSASVINIGPILGVGYISRETAASRSSSLIQNLVSEGYTMLSERDFHQLFAEAVVAGRPGSPGPFEITTGLATSASSARAQGGNAALPTWAASPILGNFFRQPQESRGGPVANQPGHALPLATRLSLATDMEEARDLISSDLVSELGKFFHMDPASLGGRDLSQVRLDEAGIDSLIASEIRNWFIKTLGFGIPVLKILTVGAVSELVMTAASMLPDSMVPRSVGIHFPTHRRQQQSRPRCRPRSPRSARPFFVREGHGAFFPQELFWVSRQLLVDKTSLNHVASFRVHGPVHAAALDTAVRDMAQRHEPLRSCFFEQDGQAKRRVLRRGIVRLEQRQIGSETEVAGAVAELERHVFDLEAGETVRIQLLCMDSETRYLVMGSHSLVLDGQSFPILVRELGRRYISGDSAAISRGPQQPRPSPEYMEFQSSLDYWKQELADMPETLPVLPFSGSSFRSPLATCGNVRATLRIKSLEKEKIRVLCSQSRATPFHFYLSIFRALLSRYCADTNEKLSIGIADANRSLDDDTDKIGCFMDYRMGQSESVSWGDECQLKLKSFSVRHSMYDVALDVVDDPTGDCTIEVFLRSDLYSQQNADRLASEFGSLATAFVESPQLTFNTPDTLQEAESEQVLAFSRDTIVHRFVDIADDVPWQAAVSDETRVVTYAELSSRVRSVALAIKARHVARGSRVAVLQEPSLEWVSSILAIMWIGAVYVPLDIDSPPERLTKIVHDCQPDLLLVDHSTYQILHAPLSEGSTPQLQVADIVALSDRELLAHLPVPIEATQSDAATILYTSGTTGTPKGIVLEHGGLRNWLESMPERFGLAHGAEVVLQQSAACFDMSLLQVLAGLCTAGRVHVASSRHRRDPEAVARVLAEQGVTCTIATPSEYAAWFEHRGLARSSPSLWRTAIAGGEHGVEALAPSFASLAETRPRPLRLFNAYGPAEATFAATSREVQYQGGRQSSADASAGSPLPNYAVYVLEPGSRRLVPVGVRGEVFIAGPGVAAGYLNNDALTGERFVPSHLATPGDVARGWTTLHRTGDVGRWRADGSLVLEGRVEGDTQVKLRGLRIDLREIEKAIKQKSGGAVAEAVVSVRPPASPNKTQAFLAAHVTLEGARPLRDRQVLFESLTATRLELPQYMCPAVFVVLDRMPYTSNFKLDRKAIAAIPMPTLPGCQTPQLSRAQLRLKTMWEEVIPAEVFDRHTFSPETDFFHVGGTSLLLLRLQALIRDGFGIRLPIPHMYSSSTLGAMAKELEMSTDSDTTMCSPIHVNWDEETAPTANILKYDVPPPGSAPPGDDSRVVVLTGSTGYLGQALLKALVDDPTVHRVHCLAVRNAPGRLLHADGTSSPSKVVMHGGDLRQPRLGLSEADARAVFAAATLVIHGGADVAFQKSYASLRAANLGSTRELARLCLPRRIPFHFVSSASACVFFATATAAAAAMVVAEAGPVSMASWPPPADVREHGGAQGATPPPSGRPRSSSSGCRPATAPGPSGSIGRRTSCGRVARPPLAMSGRRCATTAVCCGPCPSWAGGCGAR</sequence>
<dbReference type="Gene3D" id="3.10.129.110">
    <property type="entry name" value="Polyketide synthase dehydratase"/>
    <property type="match status" value="1"/>
</dbReference>
<dbReference type="InterPro" id="IPR013968">
    <property type="entry name" value="PKS_KR"/>
</dbReference>
<evidence type="ECO:0000256" key="7">
    <source>
        <dbReference type="ARBA" id="ARBA00023002"/>
    </source>
</evidence>
<evidence type="ECO:0008006" key="15">
    <source>
        <dbReference type="Google" id="ProtNLM"/>
    </source>
</evidence>
<dbReference type="PROSITE" id="PS50075">
    <property type="entry name" value="CARRIER"/>
    <property type="match status" value="1"/>
</dbReference>
<dbReference type="SUPFAM" id="SSF47336">
    <property type="entry name" value="ACP-like"/>
    <property type="match status" value="1"/>
</dbReference>
<dbReference type="InterPro" id="IPR001242">
    <property type="entry name" value="Condensation_dom"/>
</dbReference>
<dbReference type="InterPro" id="IPR042099">
    <property type="entry name" value="ANL_N_sf"/>
</dbReference>
<evidence type="ECO:0000256" key="3">
    <source>
        <dbReference type="ARBA" id="ARBA00022598"/>
    </source>
</evidence>
<dbReference type="SUPFAM" id="SSF55048">
    <property type="entry name" value="Probable ACP-binding domain of malonyl-CoA ACP transacylase"/>
    <property type="match status" value="1"/>
</dbReference>
<proteinExistence type="predicted"/>
<dbReference type="InterPro" id="IPR016036">
    <property type="entry name" value="Malonyl_transacylase_ACP-bd"/>
</dbReference>
<dbReference type="CDD" id="cd05930">
    <property type="entry name" value="A_NRPS"/>
    <property type="match status" value="1"/>
</dbReference>
<dbReference type="Gene3D" id="3.30.559.30">
    <property type="entry name" value="Nonribosomal peptide synthetase, condensation domain"/>
    <property type="match status" value="2"/>
</dbReference>
<dbReference type="SUPFAM" id="SSF51735">
    <property type="entry name" value="NAD(P)-binding Rossmann-fold domains"/>
    <property type="match status" value="2"/>
</dbReference>
<dbReference type="InterPro" id="IPR049551">
    <property type="entry name" value="PKS_DH_C"/>
</dbReference>
<dbReference type="Pfam" id="PF00668">
    <property type="entry name" value="Condensation"/>
    <property type="match status" value="1"/>
</dbReference>
<dbReference type="Gene3D" id="3.30.70.3290">
    <property type="match status" value="1"/>
</dbReference>
<keyword evidence="14" id="KW-1185">Reference proteome</keyword>
<accession>A0ABR1QAT0</accession>
<dbReference type="InterPro" id="IPR050091">
    <property type="entry name" value="PKS_NRPS_Biosynth_Enz"/>
</dbReference>
<feature type="region of interest" description="N-terminal hotdog fold" evidence="9">
    <location>
        <begin position="475"/>
        <end position="625"/>
    </location>
</feature>
<keyword evidence="3" id="KW-0436">Ligase</keyword>
<evidence type="ECO:0000256" key="5">
    <source>
        <dbReference type="ARBA" id="ARBA00022679"/>
    </source>
</evidence>
<evidence type="ECO:0000313" key="13">
    <source>
        <dbReference type="EMBL" id="KAK7949211.1"/>
    </source>
</evidence>
<gene>
    <name evidence="13" type="ORF">PG986_010097</name>
</gene>
<dbReference type="InterPro" id="IPR049552">
    <property type="entry name" value="PKS_DH_N"/>
</dbReference>
<keyword evidence="8" id="KW-0511">Multifunctional enzyme</keyword>
<dbReference type="PANTHER" id="PTHR43775">
    <property type="entry name" value="FATTY ACID SYNTHASE"/>
    <property type="match status" value="1"/>
</dbReference>
<feature type="region of interest" description="Disordered" evidence="10">
    <location>
        <begin position="3298"/>
        <end position="3345"/>
    </location>
</feature>
<evidence type="ECO:0000256" key="4">
    <source>
        <dbReference type="ARBA" id="ARBA00022603"/>
    </source>
</evidence>
<dbReference type="InterPro" id="IPR013217">
    <property type="entry name" value="Methyltransf_12"/>
</dbReference>
<dbReference type="Gene3D" id="1.10.1200.10">
    <property type="entry name" value="ACP-like"/>
    <property type="match status" value="1"/>
</dbReference>
<dbReference type="PANTHER" id="PTHR43775:SF20">
    <property type="entry name" value="HYBRID PKS-NRPS SYNTHETASE APDA"/>
    <property type="match status" value="1"/>
</dbReference>
<dbReference type="SUPFAM" id="SSF52151">
    <property type="entry name" value="FabD/lysophospholipase-like"/>
    <property type="match status" value="1"/>
</dbReference>
<dbReference type="InterPro" id="IPR020807">
    <property type="entry name" value="PKS_DH"/>
</dbReference>
<evidence type="ECO:0000256" key="6">
    <source>
        <dbReference type="ARBA" id="ARBA00022737"/>
    </source>
</evidence>
<dbReference type="Pfam" id="PF08242">
    <property type="entry name" value="Methyltransf_12"/>
    <property type="match status" value="1"/>
</dbReference>
<feature type="active site" description="Proton donor; for dehydratase activity" evidence="9">
    <location>
        <position position="702"/>
    </location>
</feature>
<evidence type="ECO:0000256" key="1">
    <source>
        <dbReference type="ARBA" id="ARBA00022450"/>
    </source>
</evidence>
<evidence type="ECO:0000259" key="12">
    <source>
        <dbReference type="PROSITE" id="PS52019"/>
    </source>
</evidence>
<feature type="active site" description="Proton acceptor; for dehydratase activity" evidence="9">
    <location>
        <position position="508"/>
    </location>
</feature>
<dbReference type="Gene3D" id="3.30.300.30">
    <property type="match status" value="1"/>
</dbReference>
<dbReference type="Pfam" id="PF00550">
    <property type="entry name" value="PP-binding"/>
    <property type="match status" value="1"/>
</dbReference>
<dbReference type="SUPFAM" id="SSF56801">
    <property type="entry name" value="Acetyl-CoA synthetase-like"/>
    <property type="match status" value="1"/>
</dbReference>
<dbReference type="InterPro" id="IPR000873">
    <property type="entry name" value="AMP-dep_synth/lig_dom"/>
</dbReference>
<dbReference type="InterPro" id="IPR045851">
    <property type="entry name" value="AMP-bd_C_sf"/>
</dbReference>
<dbReference type="Pfam" id="PF21089">
    <property type="entry name" value="PKS_DH_N"/>
    <property type="match status" value="1"/>
</dbReference>
<reference evidence="13 14" key="1">
    <citation type="submission" date="2023-01" db="EMBL/GenBank/DDBJ databases">
        <title>Analysis of 21 Apiospora genomes using comparative genomics revels a genus with tremendous synthesis potential of carbohydrate active enzymes and secondary metabolites.</title>
        <authorList>
            <person name="Sorensen T."/>
        </authorList>
    </citation>
    <scope>NUCLEOTIDE SEQUENCE [LARGE SCALE GENOMIC DNA]</scope>
    <source>
        <strain evidence="13 14">CBS 24483</strain>
    </source>
</reference>
<dbReference type="InterPro" id="IPR023213">
    <property type="entry name" value="CAT-like_dom_sf"/>
</dbReference>
<keyword evidence="7" id="KW-0560">Oxidoreductase</keyword>
<evidence type="ECO:0000313" key="14">
    <source>
        <dbReference type="Proteomes" id="UP001391051"/>
    </source>
</evidence>
<dbReference type="PROSITE" id="PS52019">
    <property type="entry name" value="PKS_MFAS_DH"/>
    <property type="match status" value="1"/>
</dbReference>
<dbReference type="InterPro" id="IPR020845">
    <property type="entry name" value="AMP-binding_CS"/>
</dbReference>
<dbReference type="InterPro" id="IPR029063">
    <property type="entry name" value="SAM-dependent_MTases_sf"/>
</dbReference>
<dbReference type="Proteomes" id="UP001391051">
    <property type="component" value="Unassembled WGS sequence"/>
</dbReference>
<evidence type="ECO:0000256" key="8">
    <source>
        <dbReference type="ARBA" id="ARBA00023268"/>
    </source>
</evidence>
<keyword evidence="6" id="KW-0677">Repeat</keyword>
<evidence type="ECO:0000259" key="11">
    <source>
        <dbReference type="PROSITE" id="PS50075"/>
    </source>
</evidence>
<dbReference type="InterPro" id="IPR036736">
    <property type="entry name" value="ACP-like_sf"/>
</dbReference>
<dbReference type="SMART" id="SM00827">
    <property type="entry name" value="PKS_AT"/>
    <property type="match status" value="1"/>
</dbReference>
<dbReference type="Pfam" id="PF00698">
    <property type="entry name" value="Acyl_transf_1"/>
    <property type="match status" value="1"/>
</dbReference>
<evidence type="ECO:0000256" key="10">
    <source>
        <dbReference type="SAM" id="MobiDB-lite"/>
    </source>
</evidence>
<evidence type="ECO:0000256" key="2">
    <source>
        <dbReference type="ARBA" id="ARBA00022553"/>
    </source>
</evidence>
<dbReference type="Pfam" id="PF07993">
    <property type="entry name" value="NAD_binding_4"/>
    <property type="match status" value="1"/>
</dbReference>
<keyword evidence="1" id="KW-0596">Phosphopantetheine</keyword>
<dbReference type="SMART" id="SM00826">
    <property type="entry name" value="PKS_DH"/>
    <property type="match status" value="1"/>
</dbReference>
<dbReference type="PROSITE" id="PS00455">
    <property type="entry name" value="AMP_BINDING"/>
    <property type="match status" value="1"/>
</dbReference>
<dbReference type="SMART" id="SM00822">
    <property type="entry name" value="PKS_KR"/>
    <property type="match status" value="1"/>
</dbReference>
<dbReference type="Pfam" id="PF14765">
    <property type="entry name" value="PS-DH"/>
    <property type="match status" value="1"/>
</dbReference>
<feature type="domain" description="PKS/mFAS DH" evidence="12">
    <location>
        <begin position="475"/>
        <end position="795"/>
    </location>
</feature>
<name>A0ABR1QAT0_9PEZI</name>